<dbReference type="FunFam" id="3.30.565.10:FF:000010">
    <property type="entry name" value="Sensor histidine kinase RcsC"/>
    <property type="match status" value="1"/>
</dbReference>
<keyword evidence="7" id="KW-0067">ATP-binding</keyword>
<feature type="modified residue" description="4-aspartylphosphate" evidence="11">
    <location>
        <position position="985"/>
    </location>
</feature>
<evidence type="ECO:0000256" key="2">
    <source>
        <dbReference type="ARBA" id="ARBA00012438"/>
    </source>
</evidence>
<evidence type="ECO:0000259" key="15">
    <source>
        <dbReference type="PROSITE" id="PS50112"/>
    </source>
</evidence>
<dbReference type="InterPro" id="IPR003594">
    <property type="entry name" value="HATPase_dom"/>
</dbReference>
<accession>A0A6B9ZGB1</accession>
<dbReference type="Pfam" id="PF08447">
    <property type="entry name" value="PAS_3"/>
    <property type="match status" value="1"/>
</dbReference>
<dbReference type="InterPro" id="IPR005467">
    <property type="entry name" value="His_kinase_dom"/>
</dbReference>
<dbReference type="PANTHER" id="PTHR45339:SF1">
    <property type="entry name" value="HYBRID SIGNAL TRANSDUCTION HISTIDINE KINASE J"/>
    <property type="match status" value="1"/>
</dbReference>
<feature type="domain" description="Histidine kinase" evidence="13">
    <location>
        <begin position="697"/>
        <end position="919"/>
    </location>
</feature>
<name>A0A6B9ZGB1_9BACT</name>
<dbReference type="GO" id="GO:0005524">
    <property type="term" value="F:ATP binding"/>
    <property type="evidence" value="ECO:0007669"/>
    <property type="project" value="UniProtKB-KW"/>
</dbReference>
<dbReference type="Gene3D" id="1.10.287.130">
    <property type="match status" value="1"/>
</dbReference>
<feature type="domain" description="Response regulatory" evidence="14">
    <location>
        <begin position="935"/>
        <end position="1055"/>
    </location>
</feature>
<evidence type="ECO:0000313" key="17">
    <source>
        <dbReference type="EMBL" id="QHS59613.1"/>
    </source>
</evidence>
<evidence type="ECO:0000256" key="4">
    <source>
        <dbReference type="ARBA" id="ARBA00022679"/>
    </source>
</evidence>
<dbReference type="NCBIfam" id="TIGR00229">
    <property type="entry name" value="sensory_box"/>
    <property type="match status" value="3"/>
</dbReference>
<keyword evidence="6" id="KW-0418">Kinase</keyword>
<evidence type="ECO:0000313" key="18">
    <source>
        <dbReference type="Proteomes" id="UP000476411"/>
    </source>
</evidence>
<dbReference type="Gene3D" id="3.30.450.40">
    <property type="match status" value="1"/>
</dbReference>
<dbReference type="EC" id="2.7.13.3" evidence="2"/>
<dbReference type="InterPro" id="IPR035965">
    <property type="entry name" value="PAS-like_dom_sf"/>
</dbReference>
<dbReference type="RefSeq" id="WP_162331308.1">
    <property type="nucleotide sequence ID" value="NZ_CP048113.1"/>
</dbReference>
<organism evidence="17 18">
    <name type="scientific">Chitinophaga agri</name>
    <dbReference type="NCBI Taxonomy" id="2703787"/>
    <lineage>
        <taxon>Bacteria</taxon>
        <taxon>Pseudomonadati</taxon>
        <taxon>Bacteroidota</taxon>
        <taxon>Chitinophagia</taxon>
        <taxon>Chitinophagales</taxon>
        <taxon>Chitinophagaceae</taxon>
        <taxon>Chitinophaga</taxon>
    </lineage>
</organism>
<dbReference type="CDD" id="cd00130">
    <property type="entry name" value="PAS"/>
    <property type="match status" value="3"/>
</dbReference>
<dbReference type="InterPro" id="IPR001610">
    <property type="entry name" value="PAC"/>
</dbReference>
<dbReference type="Pfam" id="PF00072">
    <property type="entry name" value="Response_reg"/>
    <property type="match status" value="2"/>
</dbReference>
<feature type="domain" description="PAS" evidence="15">
    <location>
        <begin position="289"/>
        <end position="359"/>
    </location>
</feature>
<dbReference type="PROSITE" id="PS50110">
    <property type="entry name" value="RESPONSE_REGULATORY"/>
    <property type="match status" value="2"/>
</dbReference>
<gene>
    <name evidence="17" type="ORF">GWR21_08425</name>
</gene>
<dbReference type="Gene3D" id="3.40.50.2300">
    <property type="match status" value="2"/>
</dbReference>
<evidence type="ECO:0000256" key="7">
    <source>
        <dbReference type="ARBA" id="ARBA00022840"/>
    </source>
</evidence>
<evidence type="ECO:0000256" key="6">
    <source>
        <dbReference type="ARBA" id="ARBA00022777"/>
    </source>
</evidence>
<feature type="domain" description="PAS" evidence="15">
    <location>
        <begin position="167"/>
        <end position="237"/>
    </location>
</feature>
<dbReference type="SMART" id="SM00387">
    <property type="entry name" value="HATPase_c"/>
    <property type="match status" value="1"/>
</dbReference>
<feature type="domain" description="PAC" evidence="16">
    <location>
        <begin position="487"/>
        <end position="538"/>
    </location>
</feature>
<dbReference type="EMBL" id="CP048113">
    <property type="protein sequence ID" value="QHS59613.1"/>
    <property type="molecule type" value="Genomic_DNA"/>
</dbReference>
<dbReference type="PROSITE" id="PS50112">
    <property type="entry name" value="PAS"/>
    <property type="match status" value="3"/>
</dbReference>
<dbReference type="InterPro" id="IPR036890">
    <property type="entry name" value="HATPase_C_sf"/>
</dbReference>
<dbReference type="PANTHER" id="PTHR45339">
    <property type="entry name" value="HYBRID SIGNAL TRANSDUCTION HISTIDINE KINASE J"/>
    <property type="match status" value="1"/>
</dbReference>
<keyword evidence="18" id="KW-1185">Reference proteome</keyword>
<dbReference type="PROSITE" id="PS50113">
    <property type="entry name" value="PAC"/>
    <property type="match status" value="2"/>
</dbReference>
<evidence type="ECO:0000256" key="3">
    <source>
        <dbReference type="ARBA" id="ARBA00022553"/>
    </source>
</evidence>
<dbReference type="InterPro" id="IPR004358">
    <property type="entry name" value="Sig_transdc_His_kin-like_C"/>
</dbReference>
<protein>
    <recommendedName>
        <fullName evidence="10">Sensory/regulatory protein RpfC</fullName>
        <ecNumber evidence="2">2.7.13.3</ecNumber>
    </recommendedName>
</protein>
<dbReference type="Gene3D" id="3.30.450.20">
    <property type="entry name" value="PAS domain"/>
    <property type="match status" value="4"/>
</dbReference>
<keyword evidence="4" id="KW-0808">Transferase</keyword>
<proteinExistence type="predicted"/>
<dbReference type="InterPro" id="IPR000014">
    <property type="entry name" value="PAS"/>
</dbReference>
<reference evidence="17 18" key="1">
    <citation type="submission" date="2020-01" db="EMBL/GenBank/DDBJ databases">
        <title>Complete genome sequence of Chitinophaga sp. H33E-04 isolated from quinoa roots.</title>
        <authorList>
            <person name="Weon H.-Y."/>
            <person name="Lee S.A."/>
        </authorList>
    </citation>
    <scope>NUCLEOTIDE SEQUENCE [LARGE SCALE GENOMIC DNA]</scope>
    <source>
        <strain evidence="17 18">H33E-04</strain>
    </source>
</reference>
<evidence type="ECO:0000259" key="14">
    <source>
        <dbReference type="PROSITE" id="PS50110"/>
    </source>
</evidence>
<feature type="domain" description="PAC" evidence="16">
    <location>
        <begin position="628"/>
        <end position="679"/>
    </location>
</feature>
<dbReference type="SUPFAM" id="SSF55781">
    <property type="entry name" value="GAF domain-like"/>
    <property type="match status" value="1"/>
</dbReference>
<dbReference type="InterPro" id="IPR029016">
    <property type="entry name" value="GAF-like_dom_sf"/>
</dbReference>
<dbReference type="SMART" id="SM00448">
    <property type="entry name" value="REC"/>
    <property type="match status" value="2"/>
</dbReference>
<comment type="subunit">
    <text evidence="9">At low DSF concentrations, interacts with RpfF.</text>
</comment>
<dbReference type="InterPro" id="IPR003661">
    <property type="entry name" value="HisK_dim/P_dom"/>
</dbReference>
<feature type="coiled-coil region" evidence="12">
    <location>
        <begin position="663"/>
        <end position="690"/>
    </location>
</feature>
<evidence type="ECO:0000256" key="9">
    <source>
        <dbReference type="ARBA" id="ARBA00064003"/>
    </source>
</evidence>
<keyword evidence="12" id="KW-0175">Coiled coil</keyword>
<evidence type="ECO:0000256" key="12">
    <source>
        <dbReference type="SAM" id="Coils"/>
    </source>
</evidence>
<evidence type="ECO:0000256" key="5">
    <source>
        <dbReference type="ARBA" id="ARBA00022741"/>
    </source>
</evidence>
<keyword evidence="8" id="KW-0902">Two-component regulatory system</keyword>
<evidence type="ECO:0000259" key="16">
    <source>
        <dbReference type="PROSITE" id="PS50113"/>
    </source>
</evidence>
<dbReference type="KEGG" id="chih:GWR21_08425"/>
<sequence>MNENAAPNSEKERLRALQEYGLLQLMPQPALDQFTELAPLVCEFPFAAICIAGIDAQLIISATPVPGVRETAIGWGFMQQIFHKQQFTEVTDTLNDPLTRDNKAVLEFPHIRAFAGFPLTDNKGQMLGAFYVMHTTPAALTGAQRQALSIIAEKITETIQANRRKTEEQYFTKLFDLSEGLICVADFYGRLRQFNHAFTTLLGWTDADLQSMSVLDLVHPEDATGTAKELEHMSAGESTVFFHHRVRTKAGGYRYIQWVATPEPLTGNIFAMGRDITNEKIKEQELIESETNARTFFENSLGMMCRHDLSGKITYVNKASADSVGYSIEELTRMTLYDLVPGQYHHALGEYLIQIRKQGKVTGLMHTQHKKGHIRIWLFNNVLINDGKGNAYVIGNAADITERHELETDLKRTKELLESTNRVARIGGWEFELDKKELQWSNVTREIHEVPLNYQLTPENAWVFYQGENKIILDTVVSEAIANGTPWQTELQIRTYTGRMLWVRTIGQAEFENGVCKRLYGTFQDIDEKKKASIAIQQSRQMLENVLQSASEVSIIATDHEGIITLFNKGAERLLNYHADELTGKQSWEILHAEEEIANRSIELSKQYGRAIQGFRVFAHVPDLEGSERREWTYIRKDGSAIIVSMVVTPIRDNAVITGYLGIAVDITERKKAERDLKEAKLQAEHASKAKSEFLANMSHEIRTPLNGVIGFTDLVMKTVLTDTQQQYIAIVNQSANSLLSIINDILDFSKIEAGKIELDIGKSDIYEFSSQASDILSFQAQQKGLEMLLNVSTDLPRFMWADMVRLKQILLNLLGNAVKFTEKGEIELKIKPIAYPSSDRTTIRFEVRDTGIGIRKHKQEKIFEAFLQEDISTTKRYGGTGLGLSISNKLLALMGSHLQLESAPGKGSTFFFDLTLKTEDGEPISWEKIDLVQHVLIVDDNENNRIILRKMLQLRNITFDEAANGIEALQFLMTKQQYDVILMDYHMPVMDGIETIRKIRENFGDLEKEPAIILLHSSADDEKLIRASEELHVNQRLLKPIKMQEMFHALSHLYIKGDTENSYQVDIETKKIKGNIRILIAEDNPINMLLASTIIRKIAPAAHIIEVKNGKEAVESCEQQMPDMIFMDIQMPIVNGYEATGRIREISTRVHVPIIALTAGNVKGEREKCIAAGMDDFVTKPFVESNLVVVFEKWLTRKVTGK</sequence>
<dbReference type="InterPro" id="IPR011006">
    <property type="entry name" value="CheY-like_superfamily"/>
</dbReference>
<dbReference type="PRINTS" id="PR00344">
    <property type="entry name" value="BCTRLSENSOR"/>
</dbReference>
<dbReference type="Pfam" id="PF08448">
    <property type="entry name" value="PAS_4"/>
    <property type="match status" value="1"/>
</dbReference>
<dbReference type="SUPFAM" id="SSF55874">
    <property type="entry name" value="ATPase domain of HSP90 chaperone/DNA topoisomerase II/histidine kinase"/>
    <property type="match status" value="1"/>
</dbReference>
<dbReference type="GO" id="GO:0000155">
    <property type="term" value="F:phosphorelay sensor kinase activity"/>
    <property type="evidence" value="ECO:0007669"/>
    <property type="project" value="InterPro"/>
</dbReference>
<dbReference type="SUPFAM" id="SSF52172">
    <property type="entry name" value="CheY-like"/>
    <property type="match status" value="2"/>
</dbReference>
<dbReference type="PROSITE" id="PS50109">
    <property type="entry name" value="HIS_KIN"/>
    <property type="match status" value="1"/>
</dbReference>
<feature type="domain" description="PAS" evidence="15">
    <location>
        <begin position="539"/>
        <end position="595"/>
    </location>
</feature>
<dbReference type="CDD" id="cd17546">
    <property type="entry name" value="REC_hyHK_CKI1_RcsC-like"/>
    <property type="match status" value="2"/>
</dbReference>
<dbReference type="Gene3D" id="3.30.565.10">
    <property type="entry name" value="Histidine kinase-like ATPase, C-terminal domain"/>
    <property type="match status" value="1"/>
</dbReference>
<dbReference type="CDD" id="cd16922">
    <property type="entry name" value="HATPase_EvgS-ArcB-TorS-like"/>
    <property type="match status" value="1"/>
</dbReference>
<dbReference type="AlphaFoldDB" id="A0A6B9ZGB1"/>
<dbReference type="SUPFAM" id="SSF47384">
    <property type="entry name" value="Homodimeric domain of signal transducing histidine kinase"/>
    <property type="match status" value="1"/>
</dbReference>
<evidence type="ECO:0000256" key="8">
    <source>
        <dbReference type="ARBA" id="ARBA00023012"/>
    </source>
</evidence>
<keyword evidence="5" id="KW-0547">Nucleotide-binding</keyword>
<dbReference type="Pfam" id="PF00512">
    <property type="entry name" value="HisKA"/>
    <property type="match status" value="1"/>
</dbReference>
<dbReference type="InterPro" id="IPR036097">
    <property type="entry name" value="HisK_dim/P_sf"/>
</dbReference>
<keyword evidence="3 11" id="KW-0597">Phosphoprotein</keyword>
<dbReference type="Pfam" id="PF02518">
    <property type="entry name" value="HATPase_c"/>
    <property type="match status" value="1"/>
</dbReference>
<feature type="modified residue" description="4-aspartylphosphate" evidence="11">
    <location>
        <position position="1129"/>
    </location>
</feature>
<dbReference type="FunFam" id="1.10.287.130:FF:000002">
    <property type="entry name" value="Two-component osmosensing histidine kinase"/>
    <property type="match status" value="1"/>
</dbReference>
<dbReference type="CDD" id="cd00082">
    <property type="entry name" value="HisKA"/>
    <property type="match status" value="1"/>
</dbReference>
<evidence type="ECO:0000259" key="13">
    <source>
        <dbReference type="PROSITE" id="PS50109"/>
    </source>
</evidence>
<dbReference type="Pfam" id="PF13426">
    <property type="entry name" value="PAS_9"/>
    <property type="match status" value="1"/>
</dbReference>
<evidence type="ECO:0000256" key="10">
    <source>
        <dbReference type="ARBA" id="ARBA00068150"/>
    </source>
</evidence>
<dbReference type="InterPro" id="IPR013655">
    <property type="entry name" value="PAS_fold_3"/>
</dbReference>
<dbReference type="SMART" id="SM00091">
    <property type="entry name" value="PAS"/>
    <property type="match status" value="3"/>
</dbReference>
<comment type="catalytic activity">
    <reaction evidence="1">
        <text>ATP + protein L-histidine = ADP + protein N-phospho-L-histidine.</text>
        <dbReference type="EC" id="2.7.13.3"/>
    </reaction>
</comment>
<evidence type="ECO:0000256" key="11">
    <source>
        <dbReference type="PROSITE-ProRule" id="PRU00169"/>
    </source>
</evidence>
<dbReference type="InterPro" id="IPR000700">
    <property type="entry name" value="PAS-assoc_C"/>
</dbReference>
<feature type="domain" description="Response regulatory" evidence="14">
    <location>
        <begin position="1078"/>
        <end position="1196"/>
    </location>
</feature>
<dbReference type="InterPro" id="IPR001789">
    <property type="entry name" value="Sig_transdc_resp-reg_receiver"/>
</dbReference>
<evidence type="ECO:0000256" key="1">
    <source>
        <dbReference type="ARBA" id="ARBA00000085"/>
    </source>
</evidence>
<dbReference type="SMART" id="SM00388">
    <property type="entry name" value="HisKA"/>
    <property type="match status" value="1"/>
</dbReference>
<dbReference type="InterPro" id="IPR013656">
    <property type="entry name" value="PAS_4"/>
</dbReference>
<dbReference type="SUPFAM" id="SSF55785">
    <property type="entry name" value="PYP-like sensor domain (PAS domain)"/>
    <property type="match status" value="4"/>
</dbReference>
<dbReference type="SMART" id="SM00086">
    <property type="entry name" value="PAC"/>
    <property type="match status" value="4"/>
</dbReference>
<dbReference type="Proteomes" id="UP000476411">
    <property type="component" value="Chromosome"/>
</dbReference>